<reference evidence="1" key="1">
    <citation type="submission" date="2024-04" db="EMBL/GenBank/DDBJ databases">
        <authorList>
            <consortium name="Molecular Ecology Group"/>
        </authorList>
    </citation>
    <scope>NUCLEOTIDE SEQUENCE</scope>
</reference>
<dbReference type="EMBL" id="OZ034829">
    <property type="protein sequence ID" value="CAL1686404.1"/>
    <property type="molecule type" value="Genomic_DNA"/>
</dbReference>
<dbReference type="AlphaFoldDB" id="A0AAV2P464"/>
<evidence type="ECO:0000313" key="1">
    <source>
        <dbReference type="EMBL" id="CAL1686404.1"/>
    </source>
</evidence>
<organism evidence="1 2">
    <name type="scientific">Lasius platythorax</name>
    <dbReference type="NCBI Taxonomy" id="488582"/>
    <lineage>
        <taxon>Eukaryota</taxon>
        <taxon>Metazoa</taxon>
        <taxon>Ecdysozoa</taxon>
        <taxon>Arthropoda</taxon>
        <taxon>Hexapoda</taxon>
        <taxon>Insecta</taxon>
        <taxon>Pterygota</taxon>
        <taxon>Neoptera</taxon>
        <taxon>Endopterygota</taxon>
        <taxon>Hymenoptera</taxon>
        <taxon>Apocrita</taxon>
        <taxon>Aculeata</taxon>
        <taxon>Formicoidea</taxon>
        <taxon>Formicidae</taxon>
        <taxon>Formicinae</taxon>
        <taxon>Lasius</taxon>
        <taxon>Lasius</taxon>
    </lineage>
</organism>
<sequence length="136" mass="15265">MSLILASPGSAAILQPSTGLFLHTPRVCKSIHRAGRRGRILAFGYGFSAVRDIYFTTILIASVGREDDCGGLDVPSGSTIYSTLTYERKREPFKTRWYIQGPDSGLSWFCVADRQAGVDCRICRTWNDARLRRRME</sequence>
<name>A0AAV2P464_9HYME</name>
<protein>
    <submittedName>
        <fullName evidence="1">Uncharacterized protein</fullName>
    </submittedName>
</protein>
<dbReference type="Proteomes" id="UP001497644">
    <property type="component" value="Chromosome 6"/>
</dbReference>
<proteinExistence type="predicted"/>
<evidence type="ECO:0000313" key="2">
    <source>
        <dbReference type="Proteomes" id="UP001497644"/>
    </source>
</evidence>
<keyword evidence="2" id="KW-1185">Reference proteome</keyword>
<gene>
    <name evidence="1" type="ORF">LPLAT_LOCUS11712</name>
</gene>
<accession>A0AAV2P464</accession>